<comment type="caution">
    <text evidence="1">The sequence shown here is derived from an EMBL/GenBank/DDBJ whole genome shotgun (WGS) entry which is preliminary data.</text>
</comment>
<dbReference type="Proteomes" id="UP000555103">
    <property type="component" value="Unassembled WGS sequence"/>
</dbReference>
<gene>
    <name evidence="1" type="ORF">GGR21_002640</name>
</gene>
<sequence length="72" mass="8160">MKLMCRYANVPMKNKKSKICKKQRSAERRVANCQVLHLTPALSLWRGGCKATKRKLSSVLLPFGGGREGWKN</sequence>
<name>A0A840CSU3_9BACT</name>
<dbReference type="EMBL" id="JACIEP010000008">
    <property type="protein sequence ID" value="MBB4036734.1"/>
    <property type="molecule type" value="Genomic_DNA"/>
</dbReference>
<dbReference type="AlphaFoldDB" id="A0A840CSU3"/>
<keyword evidence="2" id="KW-1185">Reference proteome</keyword>
<accession>A0A840CSU3</accession>
<reference evidence="1 2" key="1">
    <citation type="submission" date="2020-08" db="EMBL/GenBank/DDBJ databases">
        <title>Genomic Encyclopedia of Type Strains, Phase IV (KMG-IV): sequencing the most valuable type-strain genomes for metagenomic binning, comparative biology and taxonomic classification.</title>
        <authorList>
            <person name="Goeker M."/>
        </authorList>
    </citation>
    <scope>NUCLEOTIDE SEQUENCE [LARGE SCALE GENOMIC DNA]</scope>
    <source>
        <strain evidence="1 2">DSM 104969</strain>
    </source>
</reference>
<organism evidence="1 2">
    <name type="scientific">Dysgonomonas hofstadii</name>
    <dbReference type="NCBI Taxonomy" id="637886"/>
    <lineage>
        <taxon>Bacteria</taxon>
        <taxon>Pseudomonadati</taxon>
        <taxon>Bacteroidota</taxon>
        <taxon>Bacteroidia</taxon>
        <taxon>Bacteroidales</taxon>
        <taxon>Dysgonomonadaceae</taxon>
        <taxon>Dysgonomonas</taxon>
    </lineage>
</organism>
<evidence type="ECO:0000313" key="1">
    <source>
        <dbReference type="EMBL" id="MBB4036734.1"/>
    </source>
</evidence>
<evidence type="ECO:0000313" key="2">
    <source>
        <dbReference type="Proteomes" id="UP000555103"/>
    </source>
</evidence>
<protein>
    <submittedName>
        <fullName evidence="1">Uncharacterized protein</fullName>
    </submittedName>
</protein>
<proteinExistence type="predicted"/>